<organism evidence="1 2">
    <name type="scientific">Streptacidiphilus alkalitolerans</name>
    <dbReference type="NCBI Taxonomy" id="3342712"/>
    <lineage>
        <taxon>Bacteria</taxon>
        <taxon>Bacillati</taxon>
        <taxon>Actinomycetota</taxon>
        <taxon>Actinomycetes</taxon>
        <taxon>Kitasatosporales</taxon>
        <taxon>Streptomycetaceae</taxon>
        <taxon>Streptacidiphilus</taxon>
    </lineage>
</organism>
<accession>A0ABV6VBN1</accession>
<protein>
    <submittedName>
        <fullName evidence="1">CaiB/BaiF CoA transferase family protein</fullName>
    </submittedName>
</protein>
<dbReference type="InterPro" id="IPR003673">
    <property type="entry name" value="CoA-Trfase_fam_III"/>
</dbReference>
<sequence>MPATQPNQPARPAAAGPLAGVRVAELGGIGPVPFCGMLLGDLGAEVVRVDHPSAAGRPSPFPVVHRNRRSLAVDLKQPQGVDAVLRLVQDCDAVIEGFRPGAVERLGLGPDACLARNPRLVYGRMTGWGQDGPMAQEPGHDINYIALAGALHTIGPADGDPVPPLNLVGDFGGGGMLLALGVLSAVISARTTGHGQVVDAAMTDGTALQLAMTYGFLAQGRWEDRRGVNILDGGAPYYGVYRCADGGHVAVGAIEGPFYAALLRVLGLDTDPVYARQQDRAAWPAMRAGLERAFGSRSRDEWARLFDGQGACVTPVLSLTEAAGHPHNAARGTYRPLPGGFAPAPAPRFSGTPAAEPAPAATVGADTGRVLAELGLADEEITALRDKGVIG</sequence>
<proteinExistence type="predicted"/>
<dbReference type="InterPro" id="IPR050509">
    <property type="entry name" value="CoA-transferase_III"/>
</dbReference>
<dbReference type="GO" id="GO:0016740">
    <property type="term" value="F:transferase activity"/>
    <property type="evidence" value="ECO:0007669"/>
    <property type="project" value="UniProtKB-KW"/>
</dbReference>
<name>A0ABV6VBN1_9ACTN</name>
<dbReference type="PANTHER" id="PTHR48228">
    <property type="entry name" value="SUCCINYL-COA--D-CITRAMALATE COA-TRANSFERASE"/>
    <property type="match status" value="1"/>
</dbReference>
<comment type="caution">
    <text evidence="1">The sequence shown here is derived from an EMBL/GenBank/DDBJ whole genome shotgun (WGS) entry which is preliminary data.</text>
</comment>
<dbReference type="EMBL" id="JBHEZX010000007">
    <property type="protein sequence ID" value="MFC1411122.1"/>
    <property type="molecule type" value="Genomic_DNA"/>
</dbReference>
<evidence type="ECO:0000313" key="2">
    <source>
        <dbReference type="Proteomes" id="UP001592582"/>
    </source>
</evidence>
<dbReference type="SUPFAM" id="SSF89796">
    <property type="entry name" value="CoA-transferase family III (CaiB/BaiF)"/>
    <property type="match status" value="1"/>
</dbReference>
<dbReference type="PANTHER" id="PTHR48228:SF5">
    <property type="entry name" value="ALPHA-METHYLACYL-COA RACEMASE"/>
    <property type="match status" value="1"/>
</dbReference>
<gene>
    <name evidence="1" type="ORF">ACEZDG_17820</name>
</gene>
<keyword evidence="1" id="KW-0808">Transferase</keyword>
<dbReference type="Gene3D" id="3.40.50.10540">
    <property type="entry name" value="Crotonobetainyl-coa:carnitine coa-transferase, domain 1"/>
    <property type="match status" value="1"/>
</dbReference>
<dbReference type="Pfam" id="PF02515">
    <property type="entry name" value="CoA_transf_3"/>
    <property type="match status" value="1"/>
</dbReference>
<dbReference type="InterPro" id="IPR023606">
    <property type="entry name" value="CoA-Trfase_III_dom_1_sf"/>
</dbReference>
<evidence type="ECO:0000313" key="1">
    <source>
        <dbReference type="EMBL" id="MFC1411122.1"/>
    </source>
</evidence>
<dbReference type="Gene3D" id="3.30.1540.10">
    <property type="entry name" value="formyl-coa transferase, domain 3"/>
    <property type="match status" value="1"/>
</dbReference>
<reference evidence="1 2" key="1">
    <citation type="submission" date="2024-09" db="EMBL/GenBank/DDBJ databases">
        <authorList>
            <person name="Lee S.D."/>
        </authorList>
    </citation>
    <scope>NUCLEOTIDE SEQUENCE [LARGE SCALE GENOMIC DNA]</scope>
    <source>
        <strain evidence="1 2">N1-1</strain>
    </source>
</reference>
<dbReference type="Proteomes" id="UP001592582">
    <property type="component" value="Unassembled WGS sequence"/>
</dbReference>
<dbReference type="InterPro" id="IPR044855">
    <property type="entry name" value="CoA-Trfase_III_dom3_sf"/>
</dbReference>
<keyword evidence="2" id="KW-1185">Reference proteome</keyword>